<gene>
    <name evidence="2" type="ORF">BSQ33_15520</name>
</gene>
<dbReference type="Gene3D" id="1.25.40.10">
    <property type="entry name" value="Tetratricopeptide repeat domain"/>
    <property type="match status" value="1"/>
</dbReference>
<dbReference type="KEGG" id="vga:BSQ33_15520"/>
<dbReference type="EMBL" id="CP018835">
    <property type="protein sequence ID" value="ASA56967.1"/>
    <property type="molecule type" value="Genomic_DNA"/>
</dbReference>
<dbReference type="InterPro" id="IPR019734">
    <property type="entry name" value="TPR_rpt"/>
</dbReference>
<proteinExistence type="predicted"/>
<dbReference type="AlphaFoldDB" id="A0A1Z2SIN9"/>
<dbReference type="RefSeq" id="WP_088134472.1">
    <property type="nucleotide sequence ID" value="NZ_CP018835.1"/>
</dbReference>
<organism evidence="2 3">
    <name type="scientific">Vibrio gazogenes</name>
    <dbReference type="NCBI Taxonomy" id="687"/>
    <lineage>
        <taxon>Bacteria</taxon>
        <taxon>Pseudomonadati</taxon>
        <taxon>Pseudomonadota</taxon>
        <taxon>Gammaproteobacteria</taxon>
        <taxon>Vibrionales</taxon>
        <taxon>Vibrionaceae</taxon>
        <taxon>Vibrio</taxon>
    </lineage>
</organism>
<dbReference type="SMART" id="SM00028">
    <property type="entry name" value="TPR"/>
    <property type="match status" value="2"/>
</dbReference>
<sequence length="311" mass="36339">MKNVLINSLTVILGLILSVDAFSDTLYNPKNFDKEIYETKEIDVNFDGILDYVVYSKPFMGDELYFFVNRDKKYYLSLKGYNFSQDGGYIMTGIYPVLNKNNRLVIKTSFPGSGNSKINYFVFFKNNEYYLEKTIYTVGYSFDDDRRVDVCTVNQNIKLKKLYSNSSMHINQIPDESDRDDKCTISFDITVSIDDFIKRVDEEPYSKFETTQRYAALIKKYDITNKNVSQYNNLAYSLEKKEAYKEAIYLLNHIIDVYQSKAVAYINLGDAYWALEETNKAKDAYRTYIELMKKDGKESKISEQVLERVAR</sequence>
<feature type="repeat" description="TPR" evidence="1">
    <location>
        <begin position="262"/>
        <end position="295"/>
    </location>
</feature>
<name>A0A1Z2SIN9_VIBGA</name>
<evidence type="ECO:0000313" key="3">
    <source>
        <dbReference type="Proteomes" id="UP000196708"/>
    </source>
</evidence>
<dbReference type="Proteomes" id="UP000196708">
    <property type="component" value="Chromosome 1"/>
</dbReference>
<protein>
    <submittedName>
        <fullName evidence="2">Uncharacterized protein</fullName>
    </submittedName>
</protein>
<accession>A0A1Z2SIN9</accession>
<dbReference type="InterPro" id="IPR011990">
    <property type="entry name" value="TPR-like_helical_dom_sf"/>
</dbReference>
<dbReference type="PROSITE" id="PS50005">
    <property type="entry name" value="TPR"/>
    <property type="match status" value="1"/>
</dbReference>
<keyword evidence="1" id="KW-0802">TPR repeat</keyword>
<evidence type="ECO:0000256" key="1">
    <source>
        <dbReference type="PROSITE-ProRule" id="PRU00339"/>
    </source>
</evidence>
<dbReference type="OrthoDB" id="8970999at2"/>
<dbReference type="SUPFAM" id="SSF48452">
    <property type="entry name" value="TPR-like"/>
    <property type="match status" value="1"/>
</dbReference>
<evidence type="ECO:0000313" key="2">
    <source>
        <dbReference type="EMBL" id="ASA56967.1"/>
    </source>
</evidence>
<reference evidence="2 3" key="1">
    <citation type="submission" date="2016-12" db="EMBL/GenBank/DDBJ databases">
        <authorList>
            <person name="Song W.-J."/>
            <person name="Kurnit D.M."/>
        </authorList>
    </citation>
    <scope>NUCLEOTIDE SEQUENCE [LARGE SCALE GENOMIC DNA]</scope>
    <source>
        <strain evidence="2 3">ATCC 43942</strain>
    </source>
</reference>